<evidence type="ECO:0000256" key="5">
    <source>
        <dbReference type="ARBA" id="ARBA00037410"/>
    </source>
</evidence>
<evidence type="ECO:0000256" key="4">
    <source>
        <dbReference type="ARBA" id="ARBA00023098"/>
    </source>
</evidence>
<accession>A0A9X2VR71</accession>
<dbReference type="InterPro" id="IPR001753">
    <property type="entry name" value="Enoyl-CoA_hydra/iso"/>
</dbReference>
<name>A0A9X2VR71_9PSEU</name>
<dbReference type="SUPFAM" id="SSF52096">
    <property type="entry name" value="ClpP/crotonase"/>
    <property type="match status" value="1"/>
</dbReference>
<dbReference type="Gene3D" id="3.90.226.10">
    <property type="entry name" value="2-enoyl-CoA Hydratase, Chain A, domain 1"/>
    <property type="match status" value="1"/>
</dbReference>
<comment type="function">
    <text evidence="5">May play a role in fatty acid biosynthesis and insulin sensitivity.</text>
</comment>
<dbReference type="RefSeq" id="WP_259625508.1">
    <property type="nucleotide sequence ID" value="NZ_JANYMP010000012.1"/>
</dbReference>
<protein>
    <recommendedName>
        <fullName evidence="6">Enoyl-CoA hydratase domain-containing protein 3, mitochondrial</fullName>
    </recommendedName>
</protein>
<keyword evidence="8" id="KW-1185">Reference proteome</keyword>
<comment type="caution">
    <text evidence="7">The sequence shown here is derived from an EMBL/GenBank/DDBJ whole genome shotgun (WGS) entry which is preliminary data.</text>
</comment>
<keyword evidence="3" id="KW-0809">Transit peptide</keyword>
<dbReference type="GO" id="GO:0016836">
    <property type="term" value="F:hydro-lyase activity"/>
    <property type="evidence" value="ECO:0007669"/>
    <property type="project" value="TreeGrafter"/>
</dbReference>
<evidence type="ECO:0000313" key="7">
    <source>
        <dbReference type="EMBL" id="MCS7480008.1"/>
    </source>
</evidence>
<dbReference type="CDD" id="cd06558">
    <property type="entry name" value="crotonase-like"/>
    <property type="match status" value="1"/>
</dbReference>
<proteinExistence type="inferred from homology"/>
<dbReference type="Proteomes" id="UP001141259">
    <property type="component" value="Unassembled WGS sequence"/>
</dbReference>
<dbReference type="PANTHER" id="PTHR43602">
    <property type="match status" value="1"/>
</dbReference>
<comment type="similarity">
    <text evidence="1">Belongs to the enoyl-CoA hydratase/isomerase family.</text>
</comment>
<gene>
    <name evidence="7" type="ORF">NZH93_24390</name>
</gene>
<dbReference type="InterPro" id="IPR029045">
    <property type="entry name" value="ClpP/crotonase-like_dom_sf"/>
</dbReference>
<dbReference type="AlphaFoldDB" id="A0A9X2VR71"/>
<dbReference type="PANTHER" id="PTHR43602:SF1">
    <property type="entry name" value="ENOYL-COA HYDRATASE DOMAIN-CONTAINING PROTEIN 3, MITOCHONDRIAL"/>
    <property type="match status" value="1"/>
</dbReference>
<evidence type="ECO:0000256" key="6">
    <source>
        <dbReference type="ARBA" id="ARBA00040545"/>
    </source>
</evidence>
<keyword evidence="2" id="KW-0276">Fatty acid metabolism</keyword>
<evidence type="ECO:0000256" key="1">
    <source>
        <dbReference type="ARBA" id="ARBA00005254"/>
    </source>
</evidence>
<dbReference type="Gene3D" id="1.10.12.10">
    <property type="entry name" value="Lyase 2-enoyl-coa Hydratase, Chain A, domain 2"/>
    <property type="match status" value="1"/>
</dbReference>
<organism evidence="7 8">
    <name type="scientific">Umezawaea endophytica</name>
    <dbReference type="NCBI Taxonomy" id="1654476"/>
    <lineage>
        <taxon>Bacteria</taxon>
        <taxon>Bacillati</taxon>
        <taxon>Actinomycetota</taxon>
        <taxon>Actinomycetes</taxon>
        <taxon>Pseudonocardiales</taxon>
        <taxon>Pseudonocardiaceae</taxon>
        <taxon>Umezawaea</taxon>
    </lineage>
</organism>
<dbReference type="GO" id="GO:0006631">
    <property type="term" value="P:fatty acid metabolic process"/>
    <property type="evidence" value="ECO:0007669"/>
    <property type="project" value="UniProtKB-KW"/>
</dbReference>
<dbReference type="Pfam" id="PF00378">
    <property type="entry name" value="ECH_1"/>
    <property type="match status" value="1"/>
</dbReference>
<keyword evidence="4" id="KW-0443">Lipid metabolism</keyword>
<evidence type="ECO:0000313" key="8">
    <source>
        <dbReference type="Proteomes" id="UP001141259"/>
    </source>
</evidence>
<evidence type="ECO:0000256" key="3">
    <source>
        <dbReference type="ARBA" id="ARBA00022946"/>
    </source>
</evidence>
<evidence type="ECO:0000256" key="2">
    <source>
        <dbReference type="ARBA" id="ARBA00022832"/>
    </source>
</evidence>
<sequence>MADYQHLIVEHSADVVRITMNRPARRNSLTFEHLTELLGAFHEAAGSGASGIVLGGAGPVFSAGHDFGDVAARDLDGVRELLTLCTDLMRTIESVPQVVVARVHGLATAAGCQLVASCDLAVAAEGAGFALPGGKGGWFCHTPAVPVARAIGRKRVMEMALTGDVVDAVTAERWGLVNRVVPGEGLDAAVDELLGRATRGSRASKAVGKQTLYAQLDRPEADAYAIAVEVMAAAAQTPAAVEGREAFLGKRAPVWTD</sequence>
<dbReference type="InterPro" id="IPR014748">
    <property type="entry name" value="Enoyl-CoA_hydra_C"/>
</dbReference>
<reference evidence="7" key="1">
    <citation type="submission" date="2022-08" db="EMBL/GenBank/DDBJ databases">
        <authorList>
            <person name="Tistechok S."/>
            <person name="Samborskyy M."/>
            <person name="Roman I."/>
        </authorList>
    </citation>
    <scope>NUCLEOTIDE SEQUENCE</scope>
    <source>
        <strain evidence="7">DSM 103496</strain>
    </source>
</reference>
<dbReference type="EMBL" id="JANYMP010000012">
    <property type="protein sequence ID" value="MCS7480008.1"/>
    <property type="molecule type" value="Genomic_DNA"/>
</dbReference>
<dbReference type="InterPro" id="IPR052377">
    <property type="entry name" value="Mitochondrial_ECH-domain"/>
</dbReference>